<dbReference type="InterPro" id="IPR019999">
    <property type="entry name" value="Anth_synth_I-like"/>
</dbReference>
<keyword evidence="2" id="KW-0315">Glutamine amidotransferase</keyword>
<comment type="catalytic activity">
    <reaction evidence="4">
        <text>chorismate + L-glutamine = anthranilate + pyruvate + L-glutamate + H(+)</text>
        <dbReference type="Rhea" id="RHEA:21732"/>
        <dbReference type="ChEBI" id="CHEBI:15361"/>
        <dbReference type="ChEBI" id="CHEBI:15378"/>
        <dbReference type="ChEBI" id="CHEBI:16567"/>
        <dbReference type="ChEBI" id="CHEBI:29748"/>
        <dbReference type="ChEBI" id="CHEBI:29985"/>
        <dbReference type="ChEBI" id="CHEBI:58359"/>
        <dbReference type="EC" id="4.1.3.27"/>
    </reaction>
</comment>
<dbReference type="InterPro" id="IPR005801">
    <property type="entry name" value="ADC_synthase"/>
</dbReference>
<dbReference type="InterPro" id="IPR015890">
    <property type="entry name" value="Chorismate_C"/>
</dbReference>
<dbReference type="InterPro" id="IPR006221">
    <property type="entry name" value="TrpG/PapA_dom"/>
</dbReference>
<dbReference type="Gene3D" id="3.40.50.880">
    <property type="match status" value="1"/>
</dbReference>
<dbReference type="CDD" id="cd01743">
    <property type="entry name" value="GATase1_Anthranilate_Synthase"/>
    <property type="match status" value="1"/>
</dbReference>
<feature type="domain" description="Chorismate-utilising enzyme C-terminal" evidence="6">
    <location>
        <begin position="120"/>
        <end position="377"/>
    </location>
</feature>
<keyword evidence="8" id="KW-1185">Reference proteome</keyword>
<dbReference type="EC" id="4.1.3.27" evidence="1"/>
<dbReference type="InterPro" id="IPR029062">
    <property type="entry name" value="Class_I_gatase-like"/>
</dbReference>
<dbReference type="GO" id="GO:0000162">
    <property type="term" value="P:L-tryptophan biosynthetic process"/>
    <property type="evidence" value="ECO:0007669"/>
    <property type="project" value="TreeGrafter"/>
</dbReference>
<feature type="domain" description="Glutamine amidotransferase" evidence="5">
    <location>
        <begin position="435"/>
        <end position="615"/>
    </location>
</feature>
<dbReference type="EMBL" id="FOMX01000008">
    <property type="protein sequence ID" value="SFE06237.1"/>
    <property type="molecule type" value="Genomic_DNA"/>
</dbReference>
<evidence type="ECO:0000313" key="7">
    <source>
        <dbReference type="EMBL" id="SFE06237.1"/>
    </source>
</evidence>
<proteinExistence type="predicted"/>
<dbReference type="PROSITE" id="PS51273">
    <property type="entry name" value="GATASE_TYPE_1"/>
    <property type="match status" value="1"/>
</dbReference>
<evidence type="ECO:0000256" key="2">
    <source>
        <dbReference type="ARBA" id="ARBA00022962"/>
    </source>
</evidence>
<gene>
    <name evidence="7" type="ORF">SAMN02745121_02831</name>
</gene>
<dbReference type="SUPFAM" id="SSF56322">
    <property type="entry name" value="ADC synthase"/>
    <property type="match status" value="1"/>
</dbReference>
<dbReference type="SUPFAM" id="SSF52317">
    <property type="entry name" value="Class I glutamine amidotransferase-like"/>
    <property type="match status" value="1"/>
</dbReference>
<evidence type="ECO:0000256" key="1">
    <source>
        <dbReference type="ARBA" id="ARBA00012266"/>
    </source>
</evidence>
<evidence type="ECO:0000256" key="3">
    <source>
        <dbReference type="ARBA" id="ARBA00023239"/>
    </source>
</evidence>
<dbReference type="PANTHER" id="PTHR11236:SF49">
    <property type="entry name" value="ANTHRANILATE SYNTHASE COMPONENT 1"/>
    <property type="match status" value="1"/>
</dbReference>
<evidence type="ECO:0000259" key="5">
    <source>
        <dbReference type="Pfam" id="PF00117"/>
    </source>
</evidence>
<dbReference type="AlphaFoldDB" id="A0A1I1XFV5"/>
<organism evidence="7 8">
    <name type="scientific">Nannocystis exedens</name>
    <dbReference type="NCBI Taxonomy" id="54"/>
    <lineage>
        <taxon>Bacteria</taxon>
        <taxon>Pseudomonadati</taxon>
        <taxon>Myxococcota</taxon>
        <taxon>Polyangia</taxon>
        <taxon>Nannocystales</taxon>
        <taxon>Nannocystaceae</taxon>
        <taxon>Nannocystis</taxon>
    </lineage>
</organism>
<name>A0A1I1XFV5_9BACT</name>
<protein>
    <recommendedName>
        <fullName evidence="1">anthranilate synthase</fullName>
        <ecNumber evidence="1">4.1.3.27</ecNumber>
    </recommendedName>
</protein>
<dbReference type="PRINTS" id="PR00096">
    <property type="entry name" value="GATASE"/>
</dbReference>
<evidence type="ECO:0000313" key="8">
    <source>
        <dbReference type="Proteomes" id="UP000199400"/>
    </source>
</evidence>
<dbReference type="OrthoDB" id="9786812at2"/>
<evidence type="ECO:0000256" key="4">
    <source>
        <dbReference type="ARBA" id="ARBA00047683"/>
    </source>
</evidence>
<dbReference type="Gene3D" id="3.60.120.10">
    <property type="entry name" value="Anthranilate synthase"/>
    <property type="match status" value="1"/>
</dbReference>
<dbReference type="PRINTS" id="PR00097">
    <property type="entry name" value="ANTSNTHASEII"/>
</dbReference>
<dbReference type="GO" id="GO:0004049">
    <property type="term" value="F:anthranilate synthase activity"/>
    <property type="evidence" value="ECO:0007669"/>
    <property type="project" value="UniProtKB-EC"/>
</dbReference>
<dbReference type="PANTHER" id="PTHR11236">
    <property type="entry name" value="AMINOBENZOATE/ANTHRANILATE SYNTHASE"/>
    <property type="match status" value="1"/>
</dbReference>
<reference evidence="8" key="1">
    <citation type="submission" date="2016-10" db="EMBL/GenBank/DDBJ databases">
        <authorList>
            <person name="Varghese N."/>
            <person name="Submissions S."/>
        </authorList>
    </citation>
    <scope>NUCLEOTIDE SEQUENCE [LARGE SCALE GENOMIC DNA]</scope>
    <source>
        <strain evidence="8">ATCC 25963</strain>
    </source>
</reference>
<keyword evidence="3" id="KW-0456">Lyase</keyword>
<sequence length="624" mass="68533">MTILQRAIEGRLDAYALVFRPDRFKVSTLEVMAGAERILAEFDELDQIQAEQRAKGRWGTLVVAPYRQIAERGFTVKDDQKPTLALCVEEYETLPLEAALAVLPDAQVNLRDCAFTPDDAAYADIVERVIRQEIGAGEGSNFVIKRTLTGGLDAYDDRVGLTIFRNLLRQERGAYWTFFIRMRGITFVGASPELHIKLAAKNVAMTPISGTYRFPALGPTQEGVLEFLQNGKEEDELSMVLDEELKMMTDICCSDVRAHGPYLIQMSRLAHVGYRIEGTTELPVAEILKRSMFAPTVVGSPLENATRVIARYETCGRSYYSGLAAIVEDDERGPLLDSAILIRTAEIENDGKLAIGVGATLVRESDPQSETKETAAKAAALQNAIGGNSLGDLTRKDAVAQALGRWSGRLSSFWLGKEARAHRPRSRRSDAPAIVILDNEDSFTSMLQYLLRELSLNVRVESYATIGEVRDSELLVVGPGPGDPCKLTDPRIATSRRLMFAAMEAARPFIAICLGHQMLSSLLGLPIQRLPAPNQGLQKQISIFGKLETAGFYNTFAAISEADHLDSPWGTVSVYRDPVSNQVHGLKGPSFCSMQFHPESVLTKDGPRILRDAVFSLGGLAHAD</sequence>
<dbReference type="Pfam" id="PF00117">
    <property type="entry name" value="GATase"/>
    <property type="match status" value="1"/>
</dbReference>
<dbReference type="RefSeq" id="WP_096331310.1">
    <property type="nucleotide sequence ID" value="NZ_FOMX01000008.1"/>
</dbReference>
<dbReference type="Proteomes" id="UP000199400">
    <property type="component" value="Unassembled WGS sequence"/>
</dbReference>
<accession>A0A1I1XFV5</accession>
<dbReference type="Pfam" id="PF00425">
    <property type="entry name" value="Chorismate_bind"/>
    <property type="match status" value="1"/>
</dbReference>
<dbReference type="InterPro" id="IPR017926">
    <property type="entry name" value="GATASE"/>
</dbReference>
<evidence type="ECO:0000259" key="6">
    <source>
        <dbReference type="Pfam" id="PF00425"/>
    </source>
</evidence>
<dbReference type="STRING" id="54.SAMN02745121_02831"/>